<name>A0A1E5GB24_9ENTE</name>
<accession>A0A1E5GB24</accession>
<keyword evidence="2" id="KW-1185">Reference proteome</keyword>
<protein>
    <submittedName>
        <fullName evidence="1">Uncharacterized protein</fullName>
    </submittedName>
</protein>
<reference evidence="2" key="1">
    <citation type="submission" date="2016-09" db="EMBL/GenBank/DDBJ databases">
        <authorList>
            <person name="Gulvik C.A."/>
        </authorList>
    </citation>
    <scope>NUCLEOTIDE SEQUENCE [LARGE SCALE GENOMIC DNA]</scope>
    <source>
        <strain evidence="2">LMG 8895</strain>
    </source>
</reference>
<evidence type="ECO:0000313" key="1">
    <source>
        <dbReference type="EMBL" id="OEG09851.1"/>
    </source>
</evidence>
<proteinExistence type="predicted"/>
<dbReference type="RefSeq" id="WP_069664604.1">
    <property type="nucleotide sequence ID" value="NZ_JBHUJJ010000001.1"/>
</dbReference>
<organism evidence="1 2">
    <name type="scientific">Enterococcus termitis</name>
    <dbReference type="NCBI Taxonomy" id="332950"/>
    <lineage>
        <taxon>Bacteria</taxon>
        <taxon>Bacillati</taxon>
        <taxon>Bacillota</taxon>
        <taxon>Bacilli</taxon>
        <taxon>Lactobacillales</taxon>
        <taxon>Enterococcaceae</taxon>
        <taxon>Enterococcus</taxon>
    </lineage>
</organism>
<dbReference type="Proteomes" id="UP000095094">
    <property type="component" value="Unassembled WGS sequence"/>
</dbReference>
<dbReference type="AlphaFoldDB" id="A0A1E5GB24"/>
<sequence length="92" mass="10625">MENKVVKYCYCCCENQIKQDKNFCEICFQVLLSIFKSNAVGIEEFPEHVDHCILCGEWENRRIIWTGNTGAFDHEGSGIPICEKCILDESEE</sequence>
<gene>
    <name evidence="1" type="ORF">BCR25_10125</name>
</gene>
<dbReference type="EMBL" id="MIJY01000044">
    <property type="protein sequence ID" value="OEG09851.1"/>
    <property type="molecule type" value="Genomic_DNA"/>
</dbReference>
<comment type="caution">
    <text evidence="1">The sequence shown here is derived from an EMBL/GenBank/DDBJ whole genome shotgun (WGS) entry which is preliminary data.</text>
</comment>
<dbReference type="OrthoDB" id="9928993at2"/>
<evidence type="ECO:0000313" key="2">
    <source>
        <dbReference type="Proteomes" id="UP000095094"/>
    </source>
</evidence>